<evidence type="ECO:0000313" key="5">
    <source>
        <dbReference type="EMBL" id="NMP22275.1"/>
    </source>
</evidence>
<gene>
    <name evidence="5" type="ORF">HIJ39_07905</name>
</gene>
<dbReference type="AlphaFoldDB" id="A0A7Y0L4K1"/>
<comment type="caution">
    <text evidence="5">The sequence shown here is derived from an EMBL/GenBank/DDBJ whole genome shotgun (WGS) entry which is preliminary data.</text>
</comment>
<keyword evidence="6" id="KW-1185">Reference proteome</keyword>
<dbReference type="GO" id="GO:0030435">
    <property type="term" value="P:sporulation resulting in formation of a cellular spore"/>
    <property type="evidence" value="ECO:0007669"/>
    <property type="project" value="UniProtKB-KW"/>
</dbReference>
<evidence type="ECO:0000256" key="3">
    <source>
        <dbReference type="ARBA" id="ARBA00022969"/>
    </source>
</evidence>
<accession>A0A7Y0L4K1</accession>
<dbReference type="InterPro" id="IPR038300">
    <property type="entry name" value="SASP_sf_alpha/beta"/>
</dbReference>
<evidence type="ECO:0000313" key="6">
    <source>
        <dbReference type="Proteomes" id="UP000533476"/>
    </source>
</evidence>
<proteinExistence type="inferred from homology"/>
<dbReference type="GO" id="GO:0006265">
    <property type="term" value="P:DNA topological change"/>
    <property type="evidence" value="ECO:0007669"/>
    <property type="project" value="InterPro"/>
</dbReference>
<comment type="similarity">
    <text evidence="2">Belongs to the alpha/beta-type SASP family.</text>
</comment>
<dbReference type="InterPro" id="IPR050847">
    <property type="entry name" value="SASP_DNA-binding"/>
</dbReference>
<evidence type="ECO:0000256" key="1">
    <source>
        <dbReference type="ARBA" id="ARBA00003863"/>
    </source>
</evidence>
<name>A0A7Y0L4K1_9FIRM</name>
<dbReference type="PANTHER" id="PTHR36107:SF1">
    <property type="entry name" value="SMALL, ACID-SOLUBLE SPORE PROTEIN A"/>
    <property type="match status" value="1"/>
</dbReference>
<evidence type="ECO:0000256" key="2">
    <source>
        <dbReference type="ARBA" id="ARBA00005442"/>
    </source>
</evidence>
<dbReference type="Pfam" id="PF00269">
    <property type="entry name" value="SASP"/>
    <property type="match status" value="1"/>
</dbReference>
<sequence>MANDHRPLLPESERALDHLKYEVAEDLGLDDDIRDRGWGNMTTREVGKIGGNMVKRLIKKAEKDLARED</sequence>
<evidence type="ECO:0000256" key="4">
    <source>
        <dbReference type="ARBA" id="ARBA00023125"/>
    </source>
</evidence>
<organism evidence="5 6">
    <name type="scientific">Sulfobacillus harzensis</name>
    <dbReference type="NCBI Taxonomy" id="2729629"/>
    <lineage>
        <taxon>Bacteria</taxon>
        <taxon>Bacillati</taxon>
        <taxon>Bacillota</taxon>
        <taxon>Clostridia</taxon>
        <taxon>Eubacteriales</taxon>
        <taxon>Clostridiales Family XVII. Incertae Sedis</taxon>
        <taxon>Sulfobacillus</taxon>
    </lineage>
</organism>
<dbReference type="PROSITE" id="PS00304">
    <property type="entry name" value="SASP_1"/>
    <property type="match status" value="1"/>
</dbReference>
<reference evidence="5 6" key="1">
    <citation type="submission" date="2020-04" db="EMBL/GenBank/DDBJ databases">
        <authorList>
            <person name="Zhang R."/>
            <person name="Schippers A."/>
        </authorList>
    </citation>
    <scope>NUCLEOTIDE SEQUENCE [LARGE SCALE GENOMIC DNA]</scope>
    <source>
        <strain evidence="5 6">DSM 109850</strain>
    </source>
</reference>
<comment type="function">
    <text evidence="1">SASP are bound to spore DNA. They are double-stranded DNA-binding proteins that cause DNA to change to an a-like conformation. They protect the DNA backbone from chemical and enzymatic cleavage and are thus involved in dormant spore's high resistance to UV light.</text>
</comment>
<dbReference type="InterPro" id="IPR018126">
    <property type="entry name" value="SASP_alpha/beta-type_CS"/>
</dbReference>
<dbReference type="GO" id="GO:0003690">
    <property type="term" value="F:double-stranded DNA binding"/>
    <property type="evidence" value="ECO:0007669"/>
    <property type="project" value="InterPro"/>
</dbReference>
<dbReference type="Gene3D" id="6.10.10.80">
    <property type="entry name" value="Small, acid-soluble spore protein, alpha/beta type-like"/>
    <property type="match status" value="1"/>
</dbReference>
<protein>
    <submittedName>
        <fullName evidence="5">Alpha/beta-type small acid-soluble spore protein</fullName>
    </submittedName>
</protein>
<dbReference type="RefSeq" id="WP_169098431.1">
    <property type="nucleotide sequence ID" value="NZ_JABBVZ010000020.1"/>
</dbReference>
<dbReference type="EMBL" id="JABBVZ010000020">
    <property type="protein sequence ID" value="NMP22275.1"/>
    <property type="molecule type" value="Genomic_DNA"/>
</dbReference>
<dbReference type="PANTHER" id="PTHR36107">
    <property type="entry name" value="SMALL, ACID-SOLUBLE SPORE PROTEIN A"/>
    <property type="match status" value="1"/>
</dbReference>
<dbReference type="InterPro" id="IPR001448">
    <property type="entry name" value="SASP_alpha/beta-type"/>
</dbReference>
<dbReference type="Proteomes" id="UP000533476">
    <property type="component" value="Unassembled WGS sequence"/>
</dbReference>
<keyword evidence="3" id="KW-0749">Sporulation</keyword>
<keyword evidence="4" id="KW-0238">DNA-binding</keyword>